<feature type="domain" description="Septum formation inhibitor MinC N-terminal" evidence="9">
    <location>
        <begin position="26"/>
        <end position="95"/>
    </location>
</feature>
<evidence type="ECO:0000259" key="9">
    <source>
        <dbReference type="Pfam" id="PF05209"/>
    </source>
</evidence>
<dbReference type="InterPro" id="IPR007874">
    <property type="entry name" value="MinC_N"/>
</dbReference>
<comment type="caution">
    <text evidence="10">The sequence shown here is derived from an EMBL/GenBank/DDBJ whole genome shotgun (WGS) entry which is preliminary data.</text>
</comment>
<name>A0A140L936_9FIRM</name>
<dbReference type="Pfam" id="PF05209">
    <property type="entry name" value="MinC_N"/>
    <property type="match status" value="1"/>
</dbReference>
<dbReference type="PANTHER" id="PTHR34108">
    <property type="entry name" value="SEPTUM SITE-DETERMINING PROTEIN MINC"/>
    <property type="match status" value="1"/>
</dbReference>
<dbReference type="PANTHER" id="PTHR34108:SF1">
    <property type="entry name" value="SEPTUM SITE-DETERMINING PROTEIN MINC"/>
    <property type="match status" value="1"/>
</dbReference>
<evidence type="ECO:0000313" key="10">
    <source>
        <dbReference type="EMBL" id="KXG77061.1"/>
    </source>
</evidence>
<evidence type="ECO:0000259" key="8">
    <source>
        <dbReference type="Pfam" id="PF03775"/>
    </source>
</evidence>
<evidence type="ECO:0000256" key="1">
    <source>
        <dbReference type="ARBA" id="ARBA00006291"/>
    </source>
</evidence>
<dbReference type="InterPro" id="IPR036145">
    <property type="entry name" value="MinC_C_sf"/>
</dbReference>
<feature type="domain" description="Septum formation inhibitor MinC C-terminal" evidence="8">
    <location>
        <begin position="126"/>
        <end position="226"/>
    </location>
</feature>
<dbReference type="EMBL" id="LOEE01000019">
    <property type="protein sequence ID" value="KXG77061.1"/>
    <property type="molecule type" value="Genomic_DNA"/>
</dbReference>
<dbReference type="InterPro" id="IPR013033">
    <property type="entry name" value="MinC"/>
</dbReference>
<evidence type="ECO:0000256" key="5">
    <source>
        <dbReference type="ARBA" id="ARBA00025606"/>
    </source>
</evidence>
<dbReference type="PATRIC" id="fig|520762.4.peg.666"/>
<reference evidence="10 11" key="1">
    <citation type="submission" date="2015-12" db="EMBL/GenBank/DDBJ databases">
        <title>Draft genome sequence of the thermoanaerobe Thermotalea metallivorans, an isolate from the runoff channel of the Great Artesian Basin, Australia.</title>
        <authorList>
            <person name="Patel B.K."/>
        </authorList>
    </citation>
    <scope>NUCLEOTIDE SEQUENCE [LARGE SCALE GENOMIC DNA]</scope>
    <source>
        <strain evidence="10 11">B2-1</strain>
    </source>
</reference>
<keyword evidence="4 7" id="KW-0131">Cell cycle</keyword>
<comment type="subunit">
    <text evidence="6 7">Interacts with MinD and FtsZ.</text>
</comment>
<evidence type="ECO:0000313" key="11">
    <source>
        <dbReference type="Proteomes" id="UP000070456"/>
    </source>
</evidence>
<protein>
    <recommendedName>
        <fullName evidence="7">Probable septum site-determining protein MinC</fullName>
    </recommendedName>
</protein>
<dbReference type="AlphaFoldDB" id="A0A140L936"/>
<dbReference type="GO" id="GO:1901891">
    <property type="term" value="P:regulation of cell septum assembly"/>
    <property type="evidence" value="ECO:0007669"/>
    <property type="project" value="InterPro"/>
</dbReference>
<keyword evidence="3 7" id="KW-0717">Septation</keyword>
<evidence type="ECO:0000256" key="3">
    <source>
        <dbReference type="ARBA" id="ARBA00023210"/>
    </source>
</evidence>
<dbReference type="SUPFAM" id="SSF63848">
    <property type="entry name" value="Cell-division inhibitor MinC, C-terminal domain"/>
    <property type="match status" value="1"/>
</dbReference>
<dbReference type="InterPro" id="IPR016098">
    <property type="entry name" value="CAP/MinC_C"/>
</dbReference>
<dbReference type="Pfam" id="PF03775">
    <property type="entry name" value="MinC_C"/>
    <property type="match status" value="1"/>
</dbReference>
<sequence>MKNKYNVADLFVFSGGNPIMSKNTSVSFKGNRDGICIHFNPLMEYQDLKQQLLDKLESARQFFLGAKVIGIEGKALTEEEKNEIKEIIHAAYGMILVEEAEATSQNESEEKEGQVFEGIEEGCTKFIRATIRSGQRIIYKGNVVIVGDVNPGAEIIAEGNILVMGALRGLAHAGASGNEKAFVAAYSLQPTQLRIADVIARSPDNEKIRPMTPELAVIKDDVLMIEPYLPNK</sequence>
<proteinExistence type="inferred from homology"/>
<evidence type="ECO:0000256" key="4">
    <source>
        <dbReference type="ARBA" id="ARBA00023306"/>
    </source>
</evidence>
<dbReference type="Gene3D" id="3.30.160.540">
    <property type="match status" value="1"/>
</dbReference>
<evidence type="ECO:0000256" key="7">
    <source>
        <dbReference type="HAMAP-Rule" id="MF_00267"/>
    </source>
</evidence>
<dbReference type="InterPro" id="IPR005526">
    <property type="entry name" value="Septum_form_inhib_MinC_C"/>
</dbReference>
<organism evidence="10 11">
    <name type="scientific">Thermotalea metallivorans</name>
    <dbReference type="NCBI Taxonomy" id="520762"/>
    <lineage>
        <taxon>Bacteria</taxon>
        <taxon>Bacillati</taxon>
        <taxon>Bacillota</taxon>
        <taxon>Clostridia</taxon>
        <taxon>Peptostreptococcales</taxon>
        <taxon>Thermotaleaceae</taxon>
        <taxon>Thermotalea</taxon>
    </lineage>
</organism>
<accession>A0A140L936</accession>
<dbReference type="NCBIfam" id="TIGR01222">
    <property type="entry name" value="minC"/>
    <property type="match status" value="1"/>
</dbReference>
<dbReference type="GO" id="GO:0000917">
    <property type="term" value="P:division septum assembly"/>
    <property type="evidence" value="ECO:0007669"/>
    <property type="project" value="UniProtKB-KW"/>
</dbReference>
<dbReference type="GO" id="GO:0000902">
    <property type="term" value="P:cell morphogenesis"/>
    <property type="evidence" value="ECO:0007669"/>
    <property type="project" value="InterPro"/>
</dbReference>
<gene>
    <name evidence="7 10" type="primary">minC</name>
    <name evidence="10" type="ORF">AN619_05890</name>
</gene>
<comment type="function">
    <text evidence="5 7">Cell division inhibitor that blocks the formation of polar Z ring septums. Rapidly oscillates between the poles of the cell to destabilize FtsZ filaments that have formed before they mature into polar Z rings. Prevents FtsZ polymerization.</text>
</comment>
<evidence type="ECO:0000256" key="6">
    <source>
        <dbReference type="ARBA" id="ARBA00046874"/>
    </source>
</evidence>
<dbReference type="Proteomes" id="UP000070456">
    <property type="component" value="Unassembled WGS sequence"/>
</dbReference>
<dbReference type="GO" id="GO:0051302">
    <property type="term" value="P:regulation of cell division"/>
    <property type="evidence" value="ECO:0007669"/>
    <property type="project" value="InterPro"/>
</dbReference>
<dbReference type="Gene3D" id="2.160.20.70">
    <property type="match status" value="1"/>
</dbReference>
<dbReference type="HAMAP" id="MF_00267">
    <property type="entry name" value="MinC"/>
    <property type="match status" value="1"/>
</dbReference>
<keyword evidence="11" id="KW-1185">Reference proteome</keyword>
<comment type="similarity">
    <text evidence="1 7">Belongs to the MinC family.</text>
</comment>
<evidence type="ECO:0000256" key="2">
    <source>
        <dbReference type="ARBA" id="ARBA00022618"/>
    </source>
</evidence>
<dbReference type="STRING" id="520762.AN619_05890"/>
<keyword evidence="2 7" id="KW-0132">Cell division</keyword>